<evidence type="ECO:0000313" key="2">
    <source>
        <dbReference type="Proteomes" id="UP000635983"/>
    </source>
</evidence>
<gene>
    <name evidence="1" type="ORF">GCM10009304_31080</name>
</gene>
<reference evidence="1" key="1">
    <citation type="journal article" date="2014" name="Int. J. Syst. Evol. Microbiol.">
        <title>Complete genome sequence of Corynebacterium casei LMG S-19264T (=DSM 44701T), isolated from a smear-ripened cheese.</title>
        <authorList>
            <consortium name="US DOE Joint Genome Institute (JGI-PGF)"/>
            <person name="Walter F."/>
            <person name="Albersmeier A."/>
            <person name="Kalinowski J."/>
            <person name="Ruckert C."/>
        </authorList>
    </citation>
    <scope>NUCLEOTIDE SEQUENCE</scope>
    <source>
        <strain evidence="1">JCM 30078</strain>
    </source>
</reference>
<protein>
    <submittedName>
        <fullName evidence="1">Uncharacterized protein</fullName>
    </submittedName>
</protein>
<proteinExistence type="predicted"/>
<name>A0A917PZY7_9PSED</name>
<evidence type="ECO:0000313" key="1">
    <source>
        <dbReference type="EMBL" id="GGK03010.1"/>
    </source>
</evidence>
<dbReference type="EMBL" id="BMPO01000007">
    <property type="protein sequence ID" value="GGK03010.1"/>
    <property type="molecule type" value="Genomic_DNA"/>
</dbReference>
<comment type="caution">
    <text evidence="1">The sequence shown here is derived from an EMBL/GenBank/DDBJ whole genome shotgun (WGS) entry which is preliminary data.</text>
</comment>
<accession>A0A917PZY7</accession>
<dbReference type="AlphaFoldDB" id="A0A917PZY7"/>
<organism evidence="1 2">
    <name type="scientific">Pseudomonas matsuisoli</name>
    <dbReference type="NCBI Taxonomy" id="1515666"/>
    <lineage>
        <taxon>Bacteria</taxon>
        <taxon>Pseudomonadati</taxon>
        <taxon>Pseudomonadota</taxon>
        <taxon>Gammaproteobacteria</taxon>
        <taxon>Pseudomonadales</taxon>
        <taxon>Pseudomonadaceae</taxon>
        <taxon>Pseudomonas</taxon>
    </lineage>
</organism>
<sequence length="63" mass="6764">MQDTCVSSWERAMPAKDFQTGLVCTYRPAPTDGIACIHPEVGAVGRSGSNVNFARQLLRQAPG</sequence>
<dbReference type="Proteomes" id="UP000635983">
    <property type="component" value="Unassembled WGS sequence"/>
</dbReference>
<reference evidence="1" key="2">
    <citation type="submission" date="2020-09" db="EMBL/GenBank/DDBJ databases">
        <authorList>
            <person name="Sun Q."/>
            <person name="Ohkuma M."/>
        </authorList>
    </citation>
    <scope>NUCLEOTIDE SEQUENCE</scope>
    <source>
        <strain evidence="1">JCM 30078</strain>
    </source>
</reference>
<keyword evidence="2" id="KW-1185">Reference proteome</keyword>